<dbReference type="PANTHER" id="PTHR42839:SF2">
    <property type="entry name" value="ISOCHORISMATE SYNTHASE ENTC"/>
    <property type="match status" value="1"/>
</dbReference>
<dbReference type="EC" id="5.4.4.2" evidence="3"/>
<dbReference type="InterPro" id="IPR015890">
    <property type="entry name" value="Chorismate_C"/>
</dbReference>
<dbReference type="AlphaFoldDB" id="A0AA97LZE0"/>
<dbReference type="GO" id="GO:0009697">
    <property type="term" value="P:salicylic acid biosynthetic process"/>
    <property type="evidence" value="ECO:0007669"/>
    <property type="project" value="TreeGrafter"/>
</dbReference>
<dbReference type="SUPFAM" id="SSF56322">
    <property type="entry name" value="ADC synthase"/>
    <property type="match status" value="1"/>
</dbReference>
<dbReference type="Pfam" id="PF00425">
    <property type="entry name" value="Chorismate_bind"/>
    <property type="match status" value="1"/>
</dbReference>
<keyword evidence="9" id="KW-1185">Reference proteome</keyword>
<evidence type="ECO:0000256" key="5">
    <source>
        <dbReference type="ARBA" id="ARBA00041564"/>
    </source>
</evidence>
<protein>
    <recommendedName>
        <fullName evidence="3">isochorismate synthase</fullName>
        <ecNumber evidence="3">5.4.4.2</ecNumber>
    </recommendedName>
    <alternativeName>
        <fullName evidence="5">Isochorismate mutase</fullName>
    </alternativeName>
</protein>
<evidence type="ECO:0000313" key="9">
    <source>
        <dbReference type="Proteomes" id="UP000265719"/>
    </source>
</evidence>
<evidence type="ECO:0000313" key="8">
    <source>
        <dbReference type="EMBL" id="UOE20655.1"/>
    </source>
</evidence>
<dbReference type="PANTHER" id="PTHR42839">
    <property type="entry name" value="ISOCHORISMATE SYNTHASE ENTC"/>
    <property type="match status" value="1"/>
</dbReference>
<evidence type="ECO:0000256" key="4">
    <source>
        <dbReference type="ARBA" id="ARBA00023235"/>
    </source>
</evidence>
<evidence type="ECO:0000256" key="1">
    <source>
        <dbReference type="ARBA" id="ARBA00000799"/>
    </source>
</evidence>
<dbReference type="NCBIfam" id="TIGR00543">
    <property type="entry name" value="isochor_syn"/>
    <property type="match status" value="1"/>
</dbReference>
<dbReference type="Gene3D" id="3.60.120.10">
    <property type="entry name" value="Anthranilate synthase"/>
    <property type="match status" value="1"/>
</dbReference>
<dbReference type="InterPro" id="IPR005801">
    <property type="entry name" value="ADC_synthase"/>
</dbReference>
<dbReference type="InterPro" id="IPR004561">
    <property type="entry name" value="IsoChor_synthase"/>
</dbReference>
<reference evidence="8" key="1">
    <citation type="submission" date="2020-10" db="EMBL/GenBank/DDBJ databases">
        <title>De novo genome project of the cellulose decomposer Thermobifida halotolerans type strain.</title>
        <authorList>
            <person name="Nagy I."/>
            <person name="Horvath B."/>
            <person name="Kukolya J."/>
            <person name="Nagy I."/>
            <person name="Orsini M."/>
        </authorList>
    </citation>
    <scope>NUCLEOTIDE SEQUENCE</scope>
    <source>
        <strain evidence="8">DSM 44931</strain>
    </source>
</reference>
<organism evidence="8 9">
    <name type="scientific">Thermobifida halotolerans</name>
    <dbReference type="NCBI Taxonomy" id="483545"/>
    <lineage>
        <taxon>Bacteria</taxon>
        <taxon>Bacillati</taxon>
        <taxon>Actinomycetota</taxon>
        <taxon>Actinomycetes</taxon>
        <taxon>Streptosporangiales</taxon>
        <taxon>Nocardiopsidaceae</taxon>
        <taxon>Thermobifida</taxon>
    </lineage>
</organism>
<feature type="domain" description="Chorismate-utilising enzyme C-terminal" evidence="7">
    <location>
        <begin position="231"/>
        <end position="488"/>
    </location>
</feature>
<dbReference type="EMBL" id="CP063196">
    <property type="protein sequence ID" value="UOE20655.1"/>
    <property type="molecule type" value="Genomic_DNA"/>
</dbReference>
<accession>A0AA97LZE0</accession>
<dbReference type="GO" id="GO:0008909">
    <property type="term" value="F:isochorismate synthase activity"/>
    <property type="evidence" value="ECO:0007669"/>
    <property type="project" value="UniProtKB-EC"/>
</dbReference>
<name>A0AA97LZE0_9ACTN</name>
<evidence type="ECO:0000256" key="2">
    <source>
        <dbReference type="ARBA" id="ARBA00005297"/>
    </source>
</evidence>
<dbReference type="KEGG" id="thao:NI17_005410"/>
<sequence>MKKIITSILAHEVSAALRPVASAPGWGGQTGLRVIIIFTPGGGVPRPDRCDRTKGRRRRGGPPQCLGRVRRHGDPPPAGGGGAADRRPRRGRGNREGTGPTGPSRRNGIGGRPVTSVPARGPAPAPLRGHRPGDFVLAAPGRTLLARDPVGEVVLRPGEPEGDLRERLAEGTAAGAPRPAVAVGALPFDPGAPARLVVPRTVVSMPRSADPPPPPGPPFEVRCRHEEPSAREYARGVARAVDRISRTGLRKVVLARALDLSLDRPVDPGWLLRRLAGQNPRGYAFAVEVPGADRRTTLVGASPELLVARRGRAVRCHPLAGSAARDADPDVDRRRARSLAGSEKDRREHAFVVAAIADALRPLCTALDVPARPSLTATATMWHLGTRITGELADPEVSSLALARAVHPTPAVCGTPTEAARQAVAELEPFDRGHYAGAVGWCDAEGDGEWAVALRCAEVSDREVRLFAGAGIVADSDPRAELAETAAKFRTVLAALGVEPHPTEPPTE</sequence>
<dbReference type="Proteomes" id="UP000265719">
    <property type="component" value="Chromosome"/>
</dbReference>
<feature type="region of interest" description="Disordered" evidence="6">
    <location>
        <begin position="39"/>
        <end position="132"/>
    </location>
</feature>
<evidence type="ECO:0000256" key="3">
    <source>
        <dbReference type="ARBA" id="ARBA00012824"/>
    </source>
</evidence>
<keyword evidence="4 8" id="KW-0413">Isomerase</keyword>
<proteinExistence type="inferred from homology"/>
<evidence type="ECO:0000256" key="6">
    <source>
        <dbReference type="SAM" id="MobiDB-lite"/>
    </source>
</evidence>
<comment type="similarity">
    <text evidence="2">Belongs to the isochorismate synthase family.</text>
</comment>
<comment type="catalytic activity">
    <reaction evidence="1">
        <text>chorismate = isochorismate</text>
        <dbReference type="Rhea" id="RHEA:18985"/>
        <dbReference type="ChEBI" id="CHEBI:29748"/>
        <dbReference type="ChEBI" id="CHEBI:29780"/>
        <dbReference type="EC" id="5.4.4.2"/>
    </reaction>
</comment>
<gene>
    <name evidence="8" type="ORF">NI17_005410</name>
</gene>
<evidence type="ECO:0000259" key="7">
    <source>
        <dbReference type="Pfam" id="PF00425"/>
    </source>
</evidence>